<dbReference type="InterPro" id="IPR051911">
    <property type="entry name" value="SDR_oxidoreductase"/>
</dbReference>
<dbReference type="PRINTS" id="PR00080">
    <property type="entry name" value="SDRFAMILY"/>
</dbReference>
<dbReference type="EMBL" id="FZOD01000131">
    <property type="protein sequence ID" value="SNT64703.1"/>
    <property type="molecule type" value="Genomic_DNA"/>
</dbReference>
<dbReference type="Proteomes" id="UP000198282">
    <property type="component" value="Unassembled WGS sequence"/>
</dbReference>
<evidence type="ECO:0000313" key="5">
    <source>
        <dbReference type="Proteomes" id="UP000198282"/>
    </source>
</evidence>
<dbReference type="OrthoDB" id="9792003at2"/>
<protein>
    <submittedName>
        <fullName evidence="4">NADP-dependent 3-hydroxy acid dehydrogenase YdfG</fullName>
    </submittedName>
</protein>
<evidence type="ECO:0000256" key="2">
    <source>
        <dbReference type="ARBA" id="ARBA00023002"/>
    </source>
</evidence>
<dbReference type="Pfam" id="PF00106">
    <property type="entry name" value="adh_short"/>
    <property type="match status" value="1"/>
</dbReference>
<dbReference type="CDD" id="cd05374">
    <property type="entry name" value="17beta-HSD-like_SDR_c"/>
    <property type="match status" value="1"/>
</dbReference>
<dbReference type="RefSeq" id="WP_089213888.1">
    <property type="nucleotide sequence ID" value="NZ_FZOD01000131.1"/>
</dbReference>
<dbReference type="AlphaFoldDB" id="A0A239PCJ9"/>
<gene>
    <name evidence="4" type="ORF">SAMN05216276_11319</name>
</gene>
<dbReference type="GO" id="GO:0016491">
    <property type="term" value="F:oxidoreductase activity"/>
    <property type="evidence" value="ECO:0007669"/>
    <property type="project" value="UniProtKB-KW"/>
</dbReference>
<dbReference type="PRINTS" id="PR00081">
    <property type="entry name" value="GDHRDH"/>
</dbReference>
<organism evidence="4 5">
    <name type="scientific">Streptosporangium subroseum</name>
    <dbReference type="NCBI Taxonomy" id="106412"/>
    <lineage>
        <taxon>Bacteria</taxon>
        <taxon>Bacillati</taxon>
        <taxon>Actinomycetota</taxon>
        <taxon>Actinomycetes</taxon>
        <taxon>Streptosporangiales</taxon>
        <taxon>Streptosporangiaceae</taxon>
        <taxon>Streptosporangium</taxon>
    </lineage>
</organism>
<dbReference type="PANTHER" id="PTHR43976:SF16">
    <property type="entry name" value="SHORT-CHAIN DEHYDROGENASE_REDUCTASE FAMILY PROTEIN"/>
    <property type="match status" value="1"/>
</dbReference>
<dbReference type="InterPro" id="IPR002347">
    <property type="entry name" value="SDR_fam"/>
</dbReference>
<keyword evidence="2" id="KW-0560">Oxidoreductase</keyword>
<dbReference type="InterPro" id="IPR036291">
    <property type="entry name" value="NAD(P)-bd_dom_sf"/>
</dbReference>
<evidence type="ECO:0000256" key="1">
    <source>
        <dbReference type="ARBA" id="ARBA00006484"/>
    </source>
</evidence>
<sequence>AGHRLVATARRPEDLDDLVAQYGDRIRAVALDITDAAAAQAAIQIAVEEFGRLDVVVNNAGYGIISAIEETSDDDFRAQIETNLFGVVNVTKAALPVLRKQRFGHVIQISSIGGRVAGTPGMGAYQTAKFAVGGFSESLSNEVKPYGIKVTVVEPSGVRTDWLAASLNTGQASENYDQTVDAMYRFLATCADSQPGDPVRIAKIIIDIADTDDPPLRLLLGSDAIAIAEEAFKARAAEDEKWADVGRSADFPDGAQEMRAAYGRVGG</sequence>
<evidence type="ECO:0000256" key="3">
    <source>
        <dbReference type="RuleBase" id="RU000363"/>
    </source>
</evidence>
<reference evidence="4 5" key="1">
    <citation type="submission" date="2017-06" db="EMBL/GenBank/DDBJ databases">
        <authorList>
            <person name="Kim H.J."/>
            <person name="Triplett B.A."/>
        </authorList>
    </citation>
    <scope>NUCLEOTIDE SEQUENCE [LARGE SCALE GENOMIC DNA]</scope>
    <source>
        <strain evidence="4 5">CGMCC 4.2132</strain>
    </source>
</reference>
<accession>A0A239PCJ9</accession>
<dbReference type="SUPFAM" id="SSF51735">
    <property type="entry name" value="NAD(P)-binding Rossmann-fold domains"/>
    <property type="match status" value="1"/>
</dbReference>
<dbReference type="PANTHER" id="PTHR43976">
    <property type="entry name" value="SHORT CHAIN DEHYDROGENASE"/>
    <property type="match status" value="1"/>
</dbReference>
<feature type="non-terminal residue" evidence="4">
    <location>
        <position position="1"/>
    </location>
</feature>
<proteinExistence type="inferred from homology"/>
<evidence type="ECO:0000313" key="4">
    <source>
        <dbReference type="EMBL" id="SNT64703.1"/>
    </source>
</evidence>
<dbReference type="Gene3D" id="3.40.50.720">
    <property type="entry name" value="NAD(P)-binding Rossmann-like Domain"/>
    <property type="match status" value="1"/>
</dbReference>
<keyword evidence="5" id="KW-1185">Reference proteome</keyword>
<comment type="similarity">
    <text evidence="1 3">Belongs to the short-chain dehydrogenases/reductases (SDR) family.</text>
</comment>
<name>A0A239PCJ9_9ACTN</name>